<proteinExistence type="inferred from homology"/>
<evidence type="ECO:0000256" key="1">
    <source>
        <dbReference type="ARBA" id="ARBA00008535"/>
    </source>
</evidence>
<sequence>MSLISDYFANTLSEGDFEEYRVVALGKNGNGKSATGNNFLGNGTFISLCSAKSVTENCRCDSAIRFGKRLVYVDTPAFFDIEKPSEIIQKEIIKCIALSSPGPHAFLLIIKVDRFTPEEKNTIDLCRNIFGHEFYNHLIVVFTHKDKLDKSGKSLQQFIADAPSDLQNVLKRNNNICIAIENEASPEEVEIQMKELFTLVTVVVGLNRGKHYTNTTYENIEKRLLKEEDKQRKSRMDNLTRTINDKKESLKQKNKDVKEEEELLLAYVVSLQSNTEATSSEESQSAEAKINKLYIENEQLKYEIIMMKNEIRRIKKESKDYPNKPGSFRENIRKMIESEGGQLVLNFLKEHGLDILTWGIIAMKSYLKK</sequence>
<keyword evidence="4" id="KW-0175">Coiled coil</keyword>
<evidence type="ECO:0000313" key="7">
    <source>
        <dbReference type="Proteomes" id="UP001195483"/>
    </source>
</evidence>
<organism evidence="6 7">
    <name type="scientific">Potamilus streckersoni</name>
    <dbReference type="NCBI Taxonomy" id="2493646"/>
    <lineage>
        <taxon>Eukaryota</taxon>
        <taxon>Metazoa</taxon>
        <taxon>Spiralia</taxon>
        <taxon>Lophotrochozoa</taxon>
        <taxon>Mollusca</taxon>
        <taxon>Bivalvia</taxon>
        <taxon>Autobranchia</taxon>
        <taxon>Heteroconchia</taxon>
        <taxon>Palaeoheterodonta</taxon>
        <taxon>Unionida</taxon>
        <taxon>Unionoidea</taxon>
        <taxon>Unionidae</taxon>
        <taxon>Ambleminae</taxon>
        <taxon>Lampsilini</taxon>
        <taxon>Potamilus</taxon>
    </lineage>
</organism>
<dbReference type="FunFam" id="3.40.50.300:FF:000366">
    <property type="entry name" value="GTPase, IMAP family member 2"/>
    <property type="match status" value="1"/>
</dbReference>
<evidence type="ECO:0000256" key="3">
    <source>
        <dbReference type="ARBA" id="ARBA00023134"/>
    </source>
</evidence>
<dbReference type="PANTHER" id="PTHR10903">
    <property type="entry name" value="GTPASE, IMAP FAMILY MEMBER-RELATED"/>
    <property type="match status" value="1"/>
</dbReference>
<dbReference type="InterPro" id="IPR006703">
    <property type="entry name" value="G_AIG1"/>
</dbReference>
<evidence type="ECO:0000259" key="5">
    <source>
        <dbReference type="PROSITE" id="PS51720"/>
    </source>
</evidence>
<dbReference type="InterPro" id="IPR045058">
    <property type="entry name" value="GIMA/IAN/Toc"/>
</dbReference>
<keyword evidence="2" id="KW-0547">Nucleotide-binding</keyword>
<keyword evidence="7" id="KW-1185">Reference proteome</keyword>
<keyword evidence="3" id="KW-0342">GTP-binding</keyword>
<dbReference type="Gene3D" id="3.40.50.300">
    <property type="entry name" value="P-loop containing nucleotide triphosphate hydrolases"/>
    <property type="match status" value="1"/>
</dbReference>
<evidence type="ECO:0000313" key="6">
    <source>
        <dbReference type="EMBL" id="KAK3579322.1"/>
    </source>
</evidence>
<protein>
    <recommendedName>
        <fullName evidence="5">AIG1-type G domain-containing protein</fullName>
    </recommendedName>
</protein>
<gene>
    <name evidence="6" type="ORF">CHS0354_029608</name>
</gene>
<dbReference type="EMBL" id="JAEAOA010001776">
    <property type="protein sequence ID" value="KAK3579322.1"/>
    <property type="molecule type" value="Genomic_DNA"/>
</dbReference>
<reference evidence="6" key="3">
    <citation type="submission" date="2023-05" db="EMBL/GenBank/DDBJ databases">
        <authorList>
            <person name="Smith C.H."/>
        </authorList>
    </citation>
    <scope>NUCLEOTIDE SEQUENCE</scope>
    <source>
        <strain evidence="6">CHS0354</strain>
        <tissue evidence="6">Mantle</tissue>
    </source>
</reference>
<dbReference type="Pfam" id="PF04548">
    <property type="entry name" value="AIG1"/>
    <property type="match status" value="1"/>
</dbReference>
<evidence type="ECO:0000256" key="4">
    <source>
        <dbReference type="SAM" id="Coils"/>
    </source>
</evidence>
<comment type="similarity">
    <text evidence="1">Belongs to the TRAFAC class TrmE-Era-EngA-EngB-Septin-like GTPase superfamily. AIG1/Toc34/Toc159-like paraseptin GTPase family. IAN subfamily.</text>
</comment>
<reference evidence="6" key="2">
    <citation type="journal article" date="2021" name="Genome Biol. Evol.">
        <title>Developing a high-quality reference genome for a parasitic bivalve with doubly uniparental inheritance (Bivalvia: Unionida).</title>
        <authorList>
            <person name="Smith C.H."/>
        </authorList>
    </citation>
    <scope>NUCLEOTIDE SEQUENCE</scope>
    <source>
        <strain evidence="6">CHS0354</strain>
        <tissue evidence="6">Mantle</tissue>
    </source>
</reference>
<dbReference type="SUPFAM" id="SSF52540">
    <property type="entry name" value="P-loop containing nucleoside triphosphate hydrolases"/>
    <property type="match status" value="1"/>
</dbReference>
<evidence type="ECO:0000256" key="2">
    <source>
        <dbReference type="ARBA" id="ARBA00022741"/>
    </source>
</evidence>
<reference evidence="6" key="1">
    <citation type="journal article" date="2021" name="Genome Biol. Evol.">
        <title>A High-Quality Reference Genome for a Parasitic Bivalve with Doubly Uniparental Inheritance (Bivalvia: Unionida).</title>
        <authorList>
            <person name="Smith C.H."/>
        </authorList>
    </citation>
    <scope>NUCLEOTIDE SEQUENCE</scope>
    <source>
        <strain evidence="6">CHS0354</strain>
    </source>
</reference>
<dbReference type="PANTHER" id="PTHR10903:SF184">
    <property type="entry name" value="GTP-BINDING PROTEIN A"/>
    <property type="match status" value="1"/>
</dbReference>
<name>A0AAE0RTE8_9BIVA</name>
<dbReference type="Proteomes" id="UP001195483">
    <property type="component" value="Unassembled WGS sequence"/>
</dbReference>
<comment type="caution">
    <text evidence="6">The sequence shown here is derived from an EMBL/GenBank/DDBJ whole genome shotgun (WGS) entry which is preliminary data.</text>
</comment>
<dbReference type="GO" id="GO:0005525">
    <property type="term" value="F:GTP binding"/>
    <property type="evidence" value="ECO:0007669"/>
    <property type="project" value="UniProtKB-KW"/>
</dbReference>
<accession>A0AAE0RTE8</accession>
<dbReference type="PROSITE" id="PS51720">
    <property type="entry name" value="G_AIG1"/>
    <property type="match status" value="1"/>
</dbReference>
<feature type="domain" description="AIG1-type G" evidence="5">
    <location>
        <begin position="17"/>
        <end position="221"/>
    </location>
</feature>
<feature type="coiled-coil region" evidence="4">
    <location>
        <begin position="236"/>
        <end position="317"/>
    </location>
</feature>
<dbReference type="InterPro" id="IPR027417">
    <property type="entry name" value="P-loop_NTPase"/>
</dbReference>
<dbReference type="AlphaFoldDB" id="A0AAE0RTE8"/>